<comment type="caution">
    <text evidence="2">The sequence shown here is derived from an EMBL/GenBank/DDBJ whole genome shotgun (WGS) entry which is preliminary data.</text>
</comment>
<keyword evidence="1" id="KW-0732">Signal</keyword>
<protein>
    <submittedName>
        <fullName evidence="2">Uncharacterized protein</fullName>
    </submittedName>
</protein>
<accession>A0A2T4J7U4</accession>
<evidence type="ECO:0000313" key="2">
    <source>
        <dbReference type="EMBL" id="PTE13962.1"/>
    </source>
</evidence>
<dbReference type="RefSeq" id="WP_107673706.1">
    <property type="nucleotide sequence ID" value="NZ_PZKE01000010.1"/>
</dbReference>
<reference evidence="2 3" key="1">
    <citation type="submission" date="2018-03" db="EMBL/GenBank/DDBJ databases">
        <title>Rhodobacter blasticus.</title>
        <authorList>
            <person name="Meyer T.E."/>
            <person name="Miller S."/>
            <person name="Lodha T."/>
            <person name="Gandham S."/>
            <person name="Chintalapati S."/>
            <person name="Chintalapati V.R."/>
        </authorList>
    </citation>
    <scope>NUCLEOTIDE SEQUENCE [LARGE SCALE GENOMIC DNA]</scope>
    <source>
        <strain evidence="2 3">DSM 2131</strain>
    </source>
</reference>
<organism evidence="2 3">
    <name type="scientific">Fuscovulum blasticum DSM 2131</name>
    <dbReference type="NCBI Taxonomy" id="1188250"/>
    <lineage>
        <taxon>Bacteria</taxon>
        <taxon>Pseudomonadati</taxon>
        <taxon>Pseudomonadota</taxon>
        <taxon>Alphaproteobacteria</taxon>
        <taxon>Rhodobacterales</taxon>
        <taxon>Paracoccaceae</taxon>
        <taxon>Pseudogemmobacter</taxon>
    </lineage>
</organism>
<dbReference type="EMBL" id="PZKE01000010">
    <property type="protein sequence ID" value="PTE13962.1"/>
    <property type="molecule type" value="Genomic_DNA"/>
</dbReference>
<feature type="chain" id="PRO_5015456630" evidence="1">
    <location>
        <begin position="25"/>
        <end position="192"/>
    </location>
</feature>
<dbReference type="Proteomes" id="UP000241362">
    <property type="component" value="Unassembled WGS sequence"/>
</dbReference>
<gene>
    <name evidence="2" type="ORF">C5F44_11630</name>
</gene>
<proteinExistence type="predicted"/>
<dbReference type="PROSITE" id="PS51257">
    <property type="entry name" value="PROKAR_LIPOPROTEIN"/>
    <property type="match status" value="1"/>
</dbReference>
<feature type="signal peptide" evidence="1">
    <location>
        <begin position="1"/>
        <end position="24"/>
    </location>
</feature>
<name>A0A2T4J7U4_FUSBL</name>
<sequence>MARPRLSAAALVAATLSCAATARADAVSDALDAAQAAYAAGDLTATSHGIAEASAALSALQSAELLALLPPAPDGWTRTENTDMTASMIVVGGGSGIEATYTTPEGVTFTLVILADNPMVTSVKEMFANEMLVTMMGGAKPIGGASYLAQDERSLMTLVDDRLIVQASGAPVAVMEPVLARIDHAALAAYGK</sequence>
<evidence type="ECO:0000256" key="1">
    <source>
        <dbReference type="SAM" id="SignalP"/>
    </source>
</evidence>
<evidence type="ECO:0000313" key="3">
    <source>
        <dbReference type="Proteomes" id="UP000241362"/>
    </source>
</evidence>
<keyword evidence="3" id="KW-1185">Reference proteome</keyword>
<dbReference type="AlphaFoldDB" id="A0A2T4J7U4"/>